<accession>A0A2T9Z6Z7</accession>
<evidence type="ECO:0000313" key="2">
    <source>
        <dbReference type="Proteomes" id="UP000245609"/>
    </source>
</evidence>
<gene>
    <name evidence="1" type="ORF">BB560_005327</name>
</gene>
<name>A0A2T9Z6Z7_9FUNG</name>
<organism evidence="1 2">
    <name type="scientific">Smittium megazygosporum</name>
    <dbReference type="NCBI Taxonomy" id="133381"/>
    <lineage>
        <taxon>Eukaryota</taxon>
        <taxon>Fungi</taxon>
        <taxon>Fungi incertae sedis</taxon>
        <taxon>Zoopagomycota</taxon>
        <taxon>Kickxellomycotina</taxon>
        <taxon>Harpellomycetes</taxon>
        <taxon>Harpellales</taxon>
        <taxon>Legeriomycetaceae</taxon>
        <taxon>Smittium</taxon>
    </lineage>
</organism>
<evidence type="ECO:0008006" key="3">
    <source>
        <dbReference type="Google" id="ProtNLM"/>
    </source>
</evidence>
<dbReference type="PANTHER" id="PTHR35617:SF3">
    <property type="entry name" value="CORE-BINDING (CB) DOMAIN-CONTAINING PROTEIN"/>
    <property type="match status" value="1"/>
</dbReference>
<comment type="caution">
    <text evidence="1">The sequence shown here is derived from an EMBL/GenBank/DDBJ whole genome shotgun (WGS) entry which is preliminary data.</text>
</comment>
<feature type="non-terminal residue" evidence="1">
    <location>
        <position position="1"/>
    </location>
</feature>
<sequence>IRKEIWRNKFFNASTHSRRDLVSLFEHEYSSSDNIYPLHLKPCRRTKQVNGSDRMVTFETNIPETRKNLWATRCGSVCVSSKQTGQQLLQLVQRSESSGNECFTTKLVPVEKSILLPPMESYSRGCSQDLINLSILQPLPLPATSVTEGLENYAIDLILSNKRRIRRRTRYISIQQRFLDWRDLSNIVGPITTPQIVNFLSSLYVKEKLNKSTILSYKSAILRLTSDSKGISNDTLLKEFISAINDSSIKSFVKPTINITPVIEQLKIWGPSETLSDKDLTSKLCWLLAVTGLLRASDIHRIDDSETKIENGVLNLVIVAPKEKRNGQPIKRPCQISGHLNPILCPVKTYQVYKTRIATKECLTQHVNDDSLTINSLPENTTIPKGRSIGATLASKSGVSSDEIVTQSFWSSYSMFDNFYRFSRESNNNLTESILSLNGQKSNILALVAGLLSQKSLKDFGFAFSHKQYKLAKEKAMIGQFELDTGEKIFSQSKTRISEDVVDFFNNILFEKSLPSSKTIVQAQKNGQKTIKEVRMLQDTKKSIYWELKNRFPEIKLSLSKFYFFTREIFKGLQKEQTCAKSSKPEGLDATSCVVIADFKEKFKIGGGPVESNSSFYRKVQISDLCFCIFYKEDGQIFRKYFNYLSENLSHDSFYAINCLKSLLAL</sequence>
<dbReference type="Proteomes" id="UP000245609">
    <property type="component" value="Unassembled WGS sequence"/>
</dbReference>
<keyword evidence="2" id="KW-1185">Reference proteome</keyword>
<dbReference type="PANTHER" id="PTHR35617">
    <property type="entry name" value="PHAGE_INTEGRASE DOMAIN-CONTAINING PROTEIN"/>
    <property type="match status" value="1"/>
</dbReference>
<dbReference type="EMBL" id="MBFS01002108">
    <property type="protein sequence ID" value="PVV00297.1"/>
    <property type="molecule type" value="Genomic_DNA"/>
</dbReference>
<reference evidence="1 2" key="1">
    <citation type="journal article" date="2018" name="MBio">
        <title>Comparative Genomics Reveals the Core Gene Toolbox for the Fungus-Insect Symbiosis.</title>
        <authorList>
            <person name="Wang Y."/>
            <person name="Stata M."/>
            <person name="Wang W."/>
            <person name="Stajich J.E."/>
            <person name="White M.M."/>
            <person name="Moncalvo J.M."/>
        </authorList>
    </citation>
    <scope>NUCLEOTIDE SEQUENCE [LARGE SCALE GENOMIC DNA]</scope>
    <source>
        <strain evidence="1 2">SC-DP-2</strain>
    </source>
</reference>
<dbReference type="STRING" id="133381.A0A2T9Z6Z7"/>
<evidence type="ECO:0000313" key="1">
    <source>
        <dbReference type="EMBL" id="PVV00297.1"/>
    </source>
</evidence>
<dbReference type="AlphaFoldDB" id="A0A2T9Z6Z7"/>
<proteinExistence type="predicted"/>
<protein>
    <recommendedName>
        <fullName evidence="3">Core-binding (CB) domain-containing protein</fullName>
    </recommendedName>
</protein>
<dbReference type="OrthoDB" id="2400069at2759"/>